<dbReference type="Gene3D" id="3.40.309.10">
    <property type="entry name" value="Aldehyde Dehydrogenase, Chain A, domain 2"/>
    <property type="match status" value="1"/>
</dbReference>
<dbReference type="EMBL" id="AP022871">
    <property type="protein sequence ID" value="BCB85541.1"/>
    <property type="molecule type" value="Genomic_DNA"/>
</dbReference>
<dbReference type="PANTHER" id="PTHR42862">
    <property type="entry name" value="DELTA-1-PYRROLINE-5-CARBOXYLATE DEHYDROGENASE 1, ISOFORM A-RELATED"/>
    <property type="match status" value="1"/>
</dbReference>
<dbReference type="GO" id="GO:0010133">
    <property type="term" value="P:L-proline catabolic process to L-glutamate"/>
    <property type="evidence" value="ECO:0007669"/>
    <property type="project" value="TreeGrafter"/>
</dbReference>
<dbReference type="InterPro" id="IPR016162">
    <property type="entry name" value="Ald_DH_N"/>
</dbReference>
<dbReference type="Proteomes" id="UP000503011">
    <property type="component" value="Chromosome"/>
</dbReference>
<evidence type="ECO:0000259" key="3">
    <source>
        <dbReference type="Pfam" id="PF00171"/>
    </source>
</evidence>
<dbReference type="GO" id="GO:0009898">
    <property type="term" value="C:cytoplasmic side of plasma membrane"/>
    <property type="evidence" value="ECO:0007669"/>
    <property type="project" value="TreeGrafter"/>
</dbReference>
<protein>
    <submittedName>
        <fullName evidence="4">Phenylacetic acid degradation protein PaaN</fullName>
    </submittedName>
</protein>
<reference evidence="4 5" key="2">
    <citation type="submission" date="2020-03" db="EMBL/GenBank/DDBJ databases">
        <authorList>
            <person name="Ichikawa N."/>
            <person name="Kimura A."/>
            <person name="Kitahashi Y."/>
            <person name="Uohara A."/>
        </authorList>
    </citation>
    <scope>NUCLEOTIDE SEQUENCE [LARGE SCALE GENOMIC DNA]</scope>
    <source>
        <strain evidence="4 5">NBRC 105367</strain>
    </source>
</reference>
<evidence type="ECO:0000313" key="4">
    <source>
        <dbReference type="EMBL" id="BCB85541.1"/>
    </source>
</evidence>
<gene>
    <name evidence="4" type="ORF">Psuf_028540</name>
</gene>
<keyword evidence="1" id="KW-0560">Oxidoreductase</keyword>
<dbReference type="Pfam" id="PF00171">
    <property type="entry name" value="Aldedh"/>
    <property type="match status" value="1"/>
</dbReference>
<keyword evidence="2" id="KW-0520">NAD</keyword>
<dbReference type="KEGG" id="psuu:Psuf_028540"/>
<dbReference type="AlphaFoldDB" id="A0A6F8YHX3"/>
<dbReference type="InterPro" id="IPR015590">
    <property type="entry name" value="Aldehyde_DH_dom"/>
</dbReference>
<dbReference type="Gene3D" id="3.40.605.10">
    <property type="entry name" value="Aldehyde Dehydrogenase, Chain A, domain 1"/>
    <property type="match status" value="1"/>
</dbReference>
<dbReference type="InterPro" id="IPR050485">
    <property type="entry name" value="Proline_metab_enzyme"/>
</dbReference>
<dbReference type="InterPro" id="IPR011975">
    <property type="entry name" value="PaaN_2"/>
</dbReference>
<sequence>MRVAVQSTSAASVVPFSHVSVVRTAGHLGIAVSISPSLGHDGGMTDSPRHLYDKHADTLGRALAAISERGYWSAYPESPSPRVYGETAAAEGEAAFRAYLDNRFPLDQPGTDGWIATEASPFGVELAVTYPHADAAALIDAATAALPGWRDAGPQVRVGVCMEILARLHAHVFELANAVQFTSGQAFVMAFQAGGAHALDRALEALAYAYAEMTRHPGEATWEKPAGKGEPLRMTKRFHVVPRGVGLVIGCNTFPTWNSYPGLFASLVTGNPVIVKPHPRAVLPLAVTVRYAREVLAEAGFDPNAVLLAPEAPGEALASTLALRSEVKIIDYTGSTAYGEWLEENARQAAVYTEKAGVNTIVVDSTDDFAGMCRNIGFSLTLYSGQMCTTPQNVLVPAGGIGTEQGHKSFDEVAAGIAASVGKLTVDPARAVELTGAIVNDGVLDRLDAIKSIGEPVLESRVVEHPAFEGAVVRTPAILKLPADAEETYAQEWFGPISFVIATDSTAQSLEIFRSTVGERGAITASVYSTDEKVLDAAEAAALDVGVHLSCNLTGGVFVNQSAAFSDFHASGANPAANAALTDGAYVASRFRIVQSRRHTA</sequence>
<evidence type="ECO:0000313" key="5">
    <source>
        <dbReference type="Proteomes" id="UP000503011"/>
    </source>
</evidence>
<feature type="domain" description="Aldehyde dehydrogenase" evidence="3">
    <location>
        <begin position="132"/>
        <end position="546"/>
    </location>
</feature>
<organism evidence="4 5">
    <name type="scientific">Phytohabitans suffuscus</name>
    <dbReference type="NCBI Taxonomy" id="624315"/>
    <lineage>
        <taxon>Bacteria</taxon>
        <taxon>Bacillati</taxon>
        <taxon>Actinomycetota</taxon>
        <taxon>Actinomycetes</taxon>
        <taxon>Micromonosporales</taxon>
        <taxon>Micromonosporaceae</taxon>
    </lineage>
</organism>
<dbReference type="GO" id="GO:0003842">
    <property type="term" value="F:L-glutamate gamma-semialdehyde dehydrogenase activity"/>
    <property type="evidence" value="ECO:0007669"/>
    <property type="project" value="TreeGrafter"/>
</dbReference>
<dbReference type="SUPFAM" id="SSF53720">
    <property type="entry name" value="ALDH-like"/>
    <property type="match status" value="1"/>
</dbReference>
<reference evidence="4 5" key="1">
    <citation type="submission" date="2020-03" db="EMBL/GenBank/DDBJ databases">
        <title>Whole genome shotgun sequence of Phytohabitans suffuscus NBRC 105367.</title>
        <authorList>
            <person name="Komaki H."/>
            <person name="Tamura T."/>
        </authorList>
    </citation>
    <scope>NUCLEOTIDE SEQUENCE [LARGE SCALE GENOMIC DNA]</scope>
    <source>
        <strain evidence="4 5">NBRC 105367</strain>
    </source>
</reference>
<accession>A0A6F8YHX3</accession>
<evidence type="ECO:0000256" key="2">
    <source>
        <dbReference type="ARBA" id="ARBA00023027"/>
    </source>
</evidence>
<dbReference type="NCBIfam" id="TIGR02288">
    <property type="entry name" value="PaaN_2"/>
    <property type="match status" value="1"/>
</dbReference>
<dbReference type="PANTHER" id="PTHR42862:SF1">
    <property type="entry name" value="DELTA-1-PYRROLINE-5-CARBOXYLATE DEHYDROGENASE 2, ISOFORM A-RELATED"/>
    <property type="match status" value="1"/>
</dbReference>
<evidence type="ECO:0000256" key="1">
    <source>
        <dbReference type="ARBA" id="ARBA00023002"/>
    </source>
</evidence>
<keyword evidence="5" id="KW-1185">Reference proteome</keyword>
<proteinExistence type="predicted"/>
<dbReference type="InterPro" id="IPR016163">
    <property type="entry name" value="Ald_DH_C"/>
</dbReference>
<name>A0A6F8YHX3_9ACTN</name>
<dbReference type="InterPro" id="IPR016161">
    <property type="entry name" value="Ald_DH/histidinol_DH"/>
</dbReference>